<dbReference type="InterPro" id="IPR052493">
    <property type="entry name" value="TNFRSF1A"/>
</dbReference>
<evidence type="ECO:0000313" key="11">
    <source>
        <dbReference type="EMBL" id="KAK3519097.1"/>
    </source>
</evidence>
<reference evidence="11" key="1">
    <citation type="submission" date="2023-06" db="EMBL/GenBank/DDBJ databases">
        <title>Male Hemibagrus guttatus genome.</title>
        <authorList>
            <person name="Bian C."/>
        </authorList>
    </citation>
    <scope>NUCLEOTIDE SEQUENCE</scope>
    <source>
        <strain evidence="11">Male_cb2023</strain>
        <tissue evidence="11">Muscle</tissue>
    </source>
</reference>
<evidence type="ECO:0000313" key="12">
    <source>
        <dbReference type="Proteomes" id="UP001274896"/>
    </source>
</evidence>
<keyword evidence="7" id="KW-1133">Transmembrane helix</keyword>
<evidence type="ECO:0008006" key="13">
    <source>
        <dbReference type="Google" id="ProtNLM"/>
    </source>
</evidence>
<feature type="domain" description="TNFR-Cys" evidence="10">
    <location>
        <begin position="61"/>
        <end position="101"/>
    </location>
</feature>
<feature type="disulfide bond" evidence="6">
    <location>
        <begin position="80"/>
        <end position="93"/>
    </location>
</feature>
<dbReference type="GO" id="GO:0043120">
    <property type="term" value="F:tumor necrosis factor binding"/>
    <property type="evidence" value="ECO:0007669"/>
    <property type="project" value="TreeGrafter"/>
</dbReference>
<keyword evidence="3" id="KW-0677">Repeat</keyword>
<feature type="disulfide bond" evidence="6">
    <location>
        <begin position="83"/>
        <end position="101"/>
    </location>
</feature>
<dbReference type="EMBL" id="JAUCMX010000017">
    <property type="protein sequence ID" value="KAK3519097.1"/>
    <property type="molecule type" value="Genomic_DNA"/>
</dbReference>
<dbReference type="AlphaFoldDB" id="A0AAE0QEJ5"/>
<keyword evidence="7" id="KW-0812">Transmembrane</keyword>
<evidence type="ECO:0000259" key="10">
    <source>
        <dbReference type="PROSITE" id="PS50050"/>
    </source>
</evidence>
<dbReference type="Pfam" id="PF00531">
    <property type="entry name" value="Death"/>
    <property type="match status" value="1"/>
</dbReference>
<feature type="domain" description="Death" evidence="9">
    <location>
        <begin position="302"/>
        <end position="384"/>
    </location>
</feature>
<dbReference type="GO" id="GO:0045121">
    <property type="term" value="C:membrane raft"/>
    <property type="evidence" value="ECO:0007669"/>
    <property type="project" value="TreeGrafter"/>
</dbReference>
<dbReference type="GO" id="GO:0005031">
    <property type="term" value="F:tumor necrosis factor receptor activity"/>
    <property type="evidence" value="ECO:0007669"/>
    <property type="project" value="TreeGrafter"/>
</dbReference>
<keyword evidence="2 8" id="KW-0732">Signal</keyword>
<keyword evidence="4 6" id="KW-1015">Disulfide bond</keyword>
<dbReference type="PANTHER" id="PTHR46861">
    <property type="entry name" value="TUMOR NECROSIS FACTOR RECEPTOR SUPERFAMILY MEMBER 1A"/>
    <property type="match status" value="1"/>
</dbReference>
<dbReference type="PANTHER" id="PTHR46861:SF1">
    <property type="entry name" value="TUMOR NECROSIS FACTOR RECEPTOR SUPERFAMILY MEMBER 1A"/>
    <property type="match status" value="1"/>
</dbReference>
<dbReference type="SUPFAM" id="SSF47986">
    <property type="entry name" value="DEATH domain"/>
    <property type="match status" value="1"/>
</dbReference>
<dbReference type="InterPro" id="IPR011029">
    <property type="entry name" value="DEATH-like_dom_sf"/>
</dbReference>
<dbReference type="Proteomes" id="UP001274896">
    <property type="component" value="Unassembled WGS sequence"/>
</dbReference>
<evidence type="ECO:0000256" key="6">
    <source>
        <dbReference type="PROSITE-ProRule" id="PRU00206"/>
    </source>
</evidence>
<dbReference type="GO" id="GO:0006954">
    <property type="term" value="P:inflammatory response"/>
    <property type="evidence" value="ECO:0007669"/>
    <property type="project" value="TreeGrafter"/>
</dbReference>
<dbReference type="GO" id="GO:0043235">
    <property type="term" value="C:receptor complex"/>
    <property type="evidence" value="ECO:0007669"/>
    <property type="project" value="TreeGrafter"/>
</dbReference>
<dbReference type="InterPro" id="IPR000488">
    <property type="entry name" value="Death_dom"/>
</dbReference>
<dbReference type="InterPro" id="IPR001368">
    <property type="entry name" value="TNFR/NGFR_Cys_rich_reg"/>
</dbReference>
<evidence type="ECO:0000256" key="3">
    <source>
        <dbReference type="ARBA" id="ARBA00022737"/>
    </source>
</evidence>
<feature type="transmembrane region" description="Helical" evidence="7">
    <location>
        <begin position="180"/>
        <end position="200"/>
    </location>
</feature>
<comment type="caution">
    <text evidence="11">The sequence shown here is derived from an EMBL/GenBank/DDBJ whole genome shotgun (WGS) entry which is preliminary data.</text>
</comment>
<protein>
    <recommendedName>
        <fullName evidence="13">Tumor necrosis factor receptor superfamily member 1A-like</fullName>
    </recommendedName>
</protein>
<feature type="chain" id="PRO_5042000103" description="Tumor necrosis factor receptor superfamily member 1A-like" evidence="8">
    <location>
        <begin position="20"/>
        <end position="392"/>
    </location>
</feature>
<feature type="repeat" description="TNFR-Cys" evidence="6">
    <location>
        <begin position="61"/>
        <end position="101"/>
    </location>
</feature>
<dbReference type="PROSITE" id="PS50017">
    <property type="entry name" value="DEATH_DOMAIN"/>
    <property type="match status" value="1"/>
</dbReference>
<evidence type="ECO:0000256" key="8">
    <source>
        <dbReference type="SAM" id="SignalP"/>
    </source>
</evidence>
<organism evidence="11 12">
    <name type="scientific">Hemibagrus guttatus</name>
    <dbReference type="NCBI Taxonomy" id="175788"/>
    <lineage>
        <taxon>Eukaryota</taxon>
        <taxon>Metazoa</taxon>
        <taxon>Chordata</taxon>
        <taxon>Craniata</taxon>
        <taxon>Vertebrata</taxon>
        <taxon>Euteleostomi</taxon>
        <taxon>Actinopterygii</taxon>
        <taxon>Neopterygii</taxon>
        <taxon>Teleostei</taxon>
        <taxon>Ostariophysi</taxon>
        <taxon>Siluriformes</taxon>
        <taxon>Bagridae</taxon>
        <taxon>Hemibagrus</taxon>
    </lineage>
</organism>
<dbReference type="GO" id="GO:0006915">
    <property type="term" value="P:apoptotic process"/>
    <property type="evidence" value="ECO:0007669"/>
    <property type="project" value="UniProtKB-KW"/>
</dbReference>
<accession>A0AAE0QEJ5</accession>
<evidence type="ECO:0000256" key="2">
    <source>
        <dbReference type="ARBA" id="ARBA00022729"/>
    </source>
</evidence>
<feature type="signal peptide" evidence="8">
    <location>
        <begin position="1"/>
        <end position="19"/>
    </location>
</feature>
<sequence>MTMSPVFMVFALIASLCFSGDCLDDCSRTLPNQMLTTTMCLAGYYRKKACPNSPEQILCEKCPEETYIKYNNLAYVCFPCKVCKRDEVIKSDCTNQKDRECVCKEGLYRTQVHSHDTCENCMKCTNCTKCPECKGIPCAECEHGQFLDHTGKCQQCADHNCADKSCKSFCDKVPFPTIKWITAVVITLSIVVLFALFCFVCESSRRRQLCCWAQVKNINERPTGHDGVPLNMPPLLDQPADQPTIYLPLNMMPGSVVKDPGTRDQQKYLDSDKTGQTTTPLIDNGHTKELTLVEPEKDLWPAPMLYIIIRQVPVRRWKEFLRLLSLSDDQMERVELEARGSYLELQYQMLRLWTQMSGACLENIYSTLHYMDLSGCAEDLQEKLQQFQDTLV</sequence>
<dbReference type="Gene3D" id="2.10.50.10">
    <property type="entry name" value="Tumor Necrosis Factor Receptor, subunit A, domain 2"/>
    <property type="match status" value="1"/>
</dbReference>
<keyword evidence="7" id="KW-0472">Membrane</keyword>
<dbReference type="PROSITE" id="PS50050">
    <property type="entry name" value="TNFR_NGFR_2"/>
    <property type="match status" value="1"/>
</dbReference>
<keyword evidence="12" id="KW-1185">Reference proteome</keyword>
<evidence type="ECO:0000259" key="9">
    <source>
        <dbReference type="PROSITE" id="PS50017"/>
    </source>
</evidence>
<feature type="disulfide bond" evidence="6">
    <location>
        <begin position="62"/>
        <end position="77"/>
    </location>
</feature>
<keyword evidence="1" id="KW-0053">Apoptosis</keyword>
<evidence type="ECO:0000256" key="7">
    <source>
        <dbReference type="SAM" id="Phobius"/>
    </source>
</evidence>
<dbReference type="SUPFAM" id="SSF57586">
    <property type="entry name" value="TNF receptor-like"/>
    <property type="match status" value="2"/>
</dbReference>
<dbReference type="SMART" id="SM00208">
    <property type="entry name" value="TNFR"/>
    <property type="match status" value="2"/>
</dbReference>
<keyword evidence="5" id="KW-0325">Glycoprotein</keyword>
<dbReference type="Pfam" id="PF00020">
    <property type="entry name" value="TNFR_c6"/>
    <property type="match status" value="1"/>
</dbReference>
<evidence type="ECO:0000256" key="5">
    <source>
        <dbReference type="ARBA" id="ARBA00023180"/>
    </source>
</evidence>
<dbReference type="SMART" id="SM00005">
    <property type="entry name" value="DEATH"/>
    <property type="match status" value="1"/>
</dbReference>
<evidence type="ECO:0000256" key="1">
    <source>
        <dbReference type="ARBA" id="ARBA00022703"/>
    </source>
</evidence>
<dbReference type="Gene3D" id="1.10.533.10">
    <property type="entry name" value="Death Domain, Fas"/>
    <property type="match status" value="1"/>
</dbReference>
<gene>
    <name evidence="11" type="ORF">QTP70_016320</name>
</gene>
<proteinExistence type="predicted"/>
<name>A0AAE0QEJ5_9TELE</name>
<evidence type="ECO:0000256" key="4">
    <source>
        <dbReference type="ARBA" id="ARBA00023157"/>
    </source>
</evidence>